<name>A0ABS8WB78_9GAMM</name>
<dbReference type="RefSeq" id="WP_233053405.1">
    <property type="nucleotide sequence ID" value="NZ_JAIMJA010000012.1"/>
</dbReference>
<gene>
    <name evidence="1" type="ORF">K6Y31_13020</name>
</gene>
<dbReference type="Proteomes" id="UP001201273">
    <property type="component" value="Unassembled WGS sequence"/>
</dbReference>
<evidence type="ECO:0000313" key="1">
    <source>
        <dbReference type="EMBL" id="MCE2595735.1"/>
    </source>
</evidence>
<organism evidence="1 2">
    <name type="scientific">Motilimonas cestriensis</name>
    <dbReference type="NCBI Taxonomy" id="2742685"/>
    <lineage>
        <taxon>Bacteria</taxon>
        <taxon>Pseudomonadati</taxon>
        <taxon>Pseudomonadota</taxon>
        <taxon>Gammaproteobacteria</taxon>
        <taxon>Alteromonadales</taxon>
        <taxon>Alteromonadales genera incertae sedis</taxon>
        <taxon>Motilimonas</taxon>
    </lineage>
</organism>
<evidence type="ECO:0000313" key="2">
    <source>
        <dbReference type="Proteomes" id="UP001201273"/>
    </source>
</evidence>
<accession>A0ABS8WB78</accession>
<proteinExistence type="predicted"/>
<protein>
    <submittedName>
        <fullName evidence="1">Uncharacterized protein</fullName>
    </submittedName>
</protein>
<comment type="caution">
    <text evidence="1">The sequence shown here is derived from an EMBL/GenBank/DDBJ whole genome shotgun (WGS) entry which is preliminary data.</text>
</comment>
<keyword evidence="2" id="KW-1185">Reference proteome</keyword>
<reference evidence="1 2" key="1">
    <citation type="journal article" date="2022" name="Environ. Microbiol. Rep.">
        <title>Eco-phylogenetic analyses reveal divergent evolution of vitamin B12 metabolism in the marine bacterial family 'Psychromonadaceae'.</title>
        <authorList>
            <person name="Jin X."/>
            <person name="Yang Y."/>
            <person name="Cao H."/>
            <person name="Gao B."/>
            <person name="Zhao Z."/>
        </authorList>
    </citation>
    <scope>NUCLEOTIDE SEQUENCE [LARGE SCALE GENOMIC DNA]</scope>
    <source>
        <strain evidence="1 2">MKS20</strain>
    </source>
</reference>
<dbReference type="EMBL" id="JAIMJA010000012">
    <property type="protein sequence ID" value="MCE2595735.1"/>
    <property type="molecule type" value="Genomic_DNA"/>
</dbReference>
<sequence length="154" mass="17686">MLAQQWSELDKKILLYSREVEGHTSPFWNTCSPFDEELKSYVSTKGEYVLWLQSKRPLVEQEIVNTVWVKTNPSGYTTEMHFYANGTLRDIALFDRATLTGRWTLNKGVVNVAIQADKHLYEFDIVGSDDNGIHSAVEFEDGVLSSYLKLFRLS</sequence>